<dbReference type="InterPro" id="IPR051703">
    <property type="entry name" value="NF-kappa-B_Signaling_Reg"/>
</dbReference>
<reference evidence="3" key="1">
    <citation type="submission" date="2022-02" db="EMBL/GenBank/DDBJ databases">
        <authorList>
            <person name="King R."/>
        </authorList>
    </citation>
    <scope>NUCLEOTIDE SEQUENCE</scope>
</reference>
<dbReference type="Pfam" id="PF20700">
    <property type="entry name" value="Mutator"/>
    <property type="match status" value="1"/>
</dbReference>
<organism evidence="3 4">
    <name type="scientific">Aphis gossypii</name>
    <name type="common">Cotton aphid</name>
    <dbReference type="NCBI Taxonomy" id="80765"/>
    <lineage>
        <taxon>Eukaryota</taxon>
        <taxon>Metazoa</taxon>
        <taxon>Ecdysozoa</taxon>
        <taxon>Arthropoda</taxon>
        <taxon>Hexapoda</taxon>
        <taxon>Insecta</taxon>
        <taxon>Pterygota</taxon>
        <taxon>Neoptera</taxon>
        <taxon>Paraneoptera</taxon>
        <taxon>Hemiptera</taxon>
        <taxon>Sternorrhyncha</taxon>
        <taxon>Aphidomorpha</taxon>
        <taxon>Aphidoidea</taxon>
        <taxon>Aphididae</taxon>
        <taxon>Aphidini</taxon>
        <taxon>Aphis</taxon>
        <taxon>Aphis</taxon>
    </lineage>
</organism>
<dbReference type="AlphaFoldDB" id="A0A9P0J6L4"/>
<keyword evidence="1" id="KW-0812">Transmembrane</keyword>
<protein>
    <recommendedName>
        <fullName evidence="2">Mutator-like transposase domain-containing protein</fullName>
    </recommendedName>
</protein>
<evidence type="ECO:0000259" key="2">
    <source>
        <dbReference type="Pfam" id="PF20700"/>
    </source>
</evidence>
<evidence type="ECO:0000313" key="3">
    <source>
        <dbReference type="EMBL" id="CAH1730982.1"/>
    </source>
</evidence>
<dbReference type="InterPro" id="IPR049012">
    <property type="entry name" value="Mutator_transp_dom"/>
</dbReference>
<sequence>MGRHQNYCHSVKLSTPVTTYILIEFLLWFNFFLFNVKMDQLKKRTRQPSKKLSTKKKLSNRVMNFLGIQNKTNPNPEVVESVVKPFFLGDDNQLPCTSRETISQNPELVKSVEAPFFLGADNQLPCTSRETIRKINDPEGNANNYWNTEENLHNLTVDESILSNQEIKQCDVDESSGRRIVDMHYVFSQIKNSVHRGSFGCTFLNMTFISEKKHGFRSSFKFKCDVCNIVMFIDSEKLKPEAYLPVNYSAVNGSIAAGIGFTQLSELCAIIDIPCMSSTTFLKIQEFICKRIHEVAEEQMKIAGEEERRLAIKAGTLDVDGTPMCTVVADGQWSKRSYKTKYDALSGVATIIGYRSKKILFVGIRNRYCIICQRAKNKKLSPPDHTCFLNWKKGATSMEADAIADGFKQSLEMHGLKYNKLIGDGDSSVSKRLSEIMPYGPRLLVKKIECRNHLLRNYGTKLAAMTANTKYPILLRKHVKANALRFRFSITKAIEYRNSLQGQSDYEKEVGLRKDISNSFRHILGSHDRCEPYFCKGTIPNEKNMILEAERSGFLTDISQIISRLVVNVDSLLMNVDNNVCEQFNSVINKHLAGKRINYSQRNSYNSRVEAAVISYNSSGQFLRLMHKNIQNDISPGIIGKKFLTSNKKKRNQSKKRLFPTSIQKKSNVGPDQHYGLAEPLPEEDNISKEELQKIKDDFINSLRLDRNGRLDIEKKTREQANSQIWHAERRNRLTTSNFGRVCKLRPTTSCKISVYDILYRTFFSKATIMESPAKFESTCFQRRNYII</sequence>
<gene>
    <name evidence="3" type="ORF">APHIGO_LOCUS7787</name>
</gene>
<name>A0A9P0J6L4_APHGO</name>
<dbReference type="Gene3D" id="3.90.320.10">
    <property type="match status" value="1"/>
</dbReference>
<keyword evidence="1" id="KW-1133">Transmembrane helix</keyword>
<dbReference type="Proteomes" id="UP001154329">
    <property type="component" value="Chromosome 3"/>
</dbReference>
<evidence type="ECO:0000313" key="4">
    <source>
        <dbReference type="Proteomes" id="UP001154329"/>
    </source>
</evidence>
<keyword evidence="4" id="KW-1185">Reference proteome</keyword>
<reference evidence="3" key="2">
    <citation type="submission" date="2022-10" db="EMBL/GenBank/DDBJ databases">
        <authorList>
            <consortium name="ENA_rothamsted_submissions"/>
            <consortium name="culmorum"/>
            <person name="King R."/>
        </authorList>
    </citation>
    <scope>NUCLEOTIDE SEQUENCE</scope>
</reference>
<dbReference type="PANTHER" id="PTHR46609">
    <property type="entry name" value="EXONUCLEASE, PHAGE-TYPE/RECB, C-TERMINAL DOMAIN-CONTAINING PROTEIN"/>
    <property type="match status" value="1"/>
</dbReference>
<accession>A0A9P0J6L4</accession>
<feature type="transmembrane region" description="Helical" evidence="1">
    <location>
        <begin position="17"/>
        <end position="36"/>
    </location>
</feature>
<dbReference type="PANTHER" id="PTHR46609:SF8">
    <property type="entry name" value="YQAJ VIRAL RECOMBINASE DOMAIN-CONTAINING PROTEIN"/>
    <property type="match status" value="1"/>
</dbReference>
<feature type="domain" description="Mutator-like transposase" evidence="2">
    <location>
        <begin position="177"/>
        <end position="535"/>
    </location>
</feature>
<keyword evidence="1" id="KW-0472">Membrane</keyword>
<proteinExistence type="predicted"/>
<evidence type="ECO:0000256" key="1">
    <source>
        <dbReference type="SAM" id="Phobius"/>
    </source>
</evidence>
<dbReference type="EMBL" id="OU899036">
    <property type="protein sequence ID" value="CAH1730982.1"/>
    <property type="molecule type" value="Genomic_DNA"/>
</dbReference>
<dbReference type="InterPro" id="IPR011604">
    <property type="entry name" value="PDDEXK-like_dom_sf"/>
</dbReference>